<proteinExistence type="predicted"/>
<name>A0A165CYR4_9APHY</name>
<dbReference type="Proteomes" id="UP000076871">
    <property type="component" value="Unassembled WGS sequence"/>
</dbReference>
<evidence type="ECO:0000313" key="3">
    <source>
        <dbReference type="Proteomes" id="UP000076871"/>
    </source>
</evidence>
<dbReference type="Pfam" id="PF12014">
    <property type="entry name" value="Cyclin_D1_bind"/>
    <property type="match status" value="1"/>
</dbReference>
<reference evidence="2 3" key="1">
    <citation type="journal article" date="2016" name="Mol. Biol. Evol.">
        <title>Comparative Genomics of Early-Diverging Mushroom-Forming Fungi Provides Insights into the Origins of Lignocellulose Decay Capabilities.</title>
        <authorList>
            <person name="Nagy L.G."/>
            <person name="Riley R."/>
            <person name="Tritt A."/>
            <person name="Adam C."/>
            <person name="Daum C."/>
            <person name="Floudas D."/>
            <person name="Sun H."/>
            <person name="Yadav J.S."/>
            <person name="Pangilinan J."/>
            <person name="Larsson K.H."/>
            <person name="Matsuura K."/>
            <person name="Barry K."/>
            <person name="Labutti K."/>
            <person name="Kuo R."/>
            <person name="Ohm R.A."/>
            <person name="Bhattacharya S.S."/>
            <person name="Shirouzu T."/>
            <person name="Yoshinaga Y."/>
            <person name="Martin F.M."/>
            <person name="Grigoriev I.V."/>
            <person name="Hibbett D.S."/>
        </authorList>
    </citation>
    <scope>NUCLEOTIDE SEQUENCE [LARGE SCALE GENOMIC DNA]</scope>
    <source>
        <strain evidence="2 3">93-53</strain>
    </source>
</reference>
<keyword evidence="3" id="KW-1185">Reference proteome</keyword>
<feature type="domain" description="F-box" evidence="1">
    <location>
        <begin position="1"/>
        <end position="47"/>
    </location>
</feature>
<dbReference type="RefSeq" id="XP_040761505.1">
    <property type="nucleotide sequence ID" value="XM_040912946.1"/>
</dbReference>
<gene>
    <name evidence="2" type="ORF">LAESUDRAFT_761618</name>
</gene>
<accession>A0A165CYR4</accession>
<organism evidence="2 3">
    <name type="scientific">Laetiporus sulphureus 93-53</name>
    <dbReference type="NCBI Taxonomy" id="1314785"/>
    <lineage>
        <taxon>Eukaryota</taxon>
        <taxon>Fungi</taxon>
        <taxon>Dikarya</taxon>
        <taxon>Basidiomycota</taxon>
        <taxon>Agaricomycotina</taxon>
        <taxon>Agaricomycetes</taxon>
        <taxon>Polyporales</taxon>
        <taxon>Laetiporus</taxon>
    </lineage>
</organism>
<dbReference type="AlphaFoldDB" id="A0A165CYR4"/>
<sequence length="432" mass="49216">MTGILDLPYDLLYKLCDYLSAVDIASLLSANKFLHKHSRDESIWRRLSARCGLRDTTYFSDPSFYTAYTQLLHRYGPLIGLWASDLPFMGCIVEFRIFPGDEREEGGIIGEMWEFPKRPSDDDMPSPPVYMRVFKISMKCYNEADSSDVQACLCIQCTHGHDADLRMYPPTYQNYFLHDDGEVYAHPDFPSSGADWYDAERGLPLLPESAVSCTDQYQGIRMLSLPAQIVLFTSPTESRKPGSITMECTTSDWLCMQRPPRHPPVPFDIYTPTVPRYFPLKYLVQKGVHPNDDSWSMGTLSGLWLGYYSEHTTQCLFLSWHEELKELHACKITGGRCVPRGARTWTVQSALPDDPVRAETLGMDPRIHRIFPGTGVVGDLGFPVPIDVNILVGILGPDEIQIWWEWVDDGLAIRKYTRYTGRHNFESSLHSS</sequence>
<evidence type="ECO:0000313" key="2">
    <source>
        <dbReference type="EMBL" id="KZT03765.1"/>
    </source>
</evidence>
<evidence type="ECO:0000259" key="1">
    <source>
        <dbReference type="PROSITE" id="PS50181"/>
    </source>
</evidence>
<dbReference type="OrthoDB" id="722566at2759"/>
<dbReference type="PROSITE" id="PS50181">
    <property type="entry name" value="FBOX"/>
    <property type="match status" value="1"/>
</dbReference>
<dbReference type="GeneID" id="63829974"/>
<dbReference type="Pfam" id="PF12937">
    <property type="entry name" value="F-box-like"/>
    <property type="match status" value="1"/>
</dbReference>
<dbReference type="STRING" id="1314785.A0A165CYR4"/>
<dbReference type="InterPro" id="IPR036047">
    <property type="entry name" value="F-box-like_dom_sf"/>
</dbReference>
<dbReference type="InParanoid" id="A0A165CYR4"/>
<dbReference type="SUPFAM" id="SSF81383">
    <property type="entry name" value="F-box domain"/>
    <property type="match status" value="1"/>
</dbReference>
<dbReference type="EMBL" id="KV427641">
    <property type="protein sequence ID" value="KZT03765.1"/>
    <property type="molecule type" value="Genomic_DNA"/>
</dbReference>
<dbReference type="InterPro" id="IPR001810">
    <property type="entry name" value="F-box_dom"/>
</dbReference>
<protein>
    <recommendedName>
        <fullName evidence="1">F-box domain-containing protein</fullName>
    </recommendedName>
</protein>